<protein>
    <submittedName>
        <fullName evidence="1">Uncharacterized protein</fullName>
    </submittedName>
</protein>
<reference evidence="1" key="2">
    <citation type="journal article" date="2015" name="Fish Shellfish Immunol.">
        <title>Early steps in the European eel (Anguilla anguilla)-Vibrio vulnificus interaction in the gills: Role of the RtxA13 toxin.</title>
        <authorList>
            <person name="Callol A."/>
            <person name="Pajuelo D."/>
            <person name="Ebbesson L."/>
            <person name="Teles M."/>
            <person name="MacKenzie S."/>
            <person name="Amaro C."/>
        </authorList>
    </citation>
    <scope>NUCLEOTIDE SEQUENCE</scope>
</reference>
<accession>A0A0E9UQW7</accession>
<organism evidence="1">
    <name type="scientific">Anguilla anguilla</name>
    <name type="common">European freshwater eel</name>
    <name type="synonym">Muraena anguilla</name>
    <dbReference type="NCBI Taxonomy" id="7936"/>
    <lineage>
        <taxon>Eukaryota</taxon>
        <taxon>Metazoa</taxon>
        <taxon>Chordata</taxon>
        <taxon>Craniata</taxon>
        <taxon>Vertebrata</taxon>
        <taxon>Euteleostomi</taxon>
        <taxon>Actinopterygii</taxon>
        <taxon>Neopterygii</taxon>
        <taxon>Teleostei</taxon>
        <taxon>Anguilliformes</taxon>
        <taxon>Anguillidae</taxon>
        <taxon>Anguilla</taxon>
    </lineage>
</organism>
<reference evidence="1" key="1">
    <citation type="submission" date="2014-11" db="EMBL/GenBank/DDBJ databases">
        <authorList>
            <person name="Amaro Gonzalez C."/>
        </authorList>
    </citation>
    <scope>NUCLEOTIDE SEQUENCE</scope>
</reference>
<dbReference type="EMBL" id="GBXM01040967">
    <property type="protein sequence ID" value="JAH67610.1"/>
    <property type="molecule type" value="Transcribed_RNA"/>
</dbReference>
<proteinExistence type="predicted"/>
<evidence type="ECO:0000313" key="1">
    <source>
        <dbReference type="EMBL" id="JAH67610.1"/>
    </source>
</evidence>
<dbReference type="AlphaFoldDB" id="A0A0E9UQW7"/>
<sequence>MRHVQKLPLTSTVSDTYYKLSTWVSANNDYNTCKPDYSHSSILLGNYSLIIQLIFSETINEANGFRWFPKKVMRR</sequence>
<name>A0A0E9UQW7_ANGAN</name>